<dbReference type="AlphaFoldDB" id="A0A545W9S7"/>
<accession>A0A545W9S7</accession>
<name>A0A545W9S7_9HYPO</name>
<dbReference type="PANTHER" id="PTHR43092">
    <property type="entry name" value="L-CYSTEINE DESULFHYDRASE"/>
    <property type="match status" value="1"/>
</dbReference>
<dbReference type="PANTHER" id="PTHR43092:SF2">
    <property type="entry name" value="HERCYNYLCYSTEINE SULFOXIDE LYASE"/>
    <property type="match status" value="1"/>
</dbReference>
<evidence type="ECO:0000259" key="2">
    <source>
        <dbReference type="Pfam" id="PF00266"/>
    </source>
</evidence>
<dbReference type="GO" id="GO:0008483">
    <property type="term" value="F:transaminase activity"/>
    <property type="evidence" value="ECO:0007669"/>
    <property type="project" value="UniProtKB-KW"/>
</dbReference>
<organism evidence="3 4">
    <name type="scientific">Cordyceps javanica</name>
    <dbReference type="NCBI Taxonomy" id="43265"/>
    <lineage>
        <taxon>Eukaryota</taxon>
        <taxon>Fungi</taxon>
        <taxon>Dikarya</taxon>
        <taxon>Ascomycota</taxon>
        <taxon>Pezizomycotina</taxon>
        <taxon>Sordariomycetes</taxon>
        <taxon>Hypocreomycetidae</taxon>
        <taxon>Hypocreales</taxon>
        <taxon>Cordycipitaceae</taxon>
        <taxon>Cordyceps</taxon>
    </lineage>
</organism>
<evidence type="ECO:0000313" key="4">
    <source>
        <dbReference type="Proteomes" id="UP000315783"/>
    </source>
</evidence>
<gene>
    <name evidence="3" type="ORF">IF1G_01800</name>
</gene>
<dbReference type="STRING" id="43265.A0A545W9S7"/>
<dbReference type="InterPro" id="IPR000192">
    <property type="entry name" value="Aminotrans_V_dom"/>
</dbReference>
<dbReference type="EMBL" id="SPUK01000002">
    <property type="protein sequence ID" value="TQV99585.1"/>
    <property type="molecule type" value="Genomic_DNA"/>
</dbReference>
<evidence type="ECO:0000256" key="1">
    <source>
        <dbReference type="ARBA" id="ARBA00022898"/>
    </source>
</evidence>
<keyword evidence="3" id="KW-0032">Aminotransferase</keyword>
<keyword evidence="4" id="KW-1185">Reference proteome</keyword>
<protein>
    <submittedName>
        <fullName evidence="3">Aminotransferase family protein</fullName>
    </submittedName>
</protein>
<reference evidence="3 4" key="1">
    <citation type="journal article" date="2019" name="Appl. Microbiol. Biotechnol.">
        <title>Genome sequence of Isaria javanica and comparative genome analysis insights into family S53 peptidase evolution in fungal entomopathogens.</title>
        <authorList>
            <person name="Lin R."/>
            <person name="Zhang X."/>
            <person name="Xin B."/>
            <person name="Zou M."/>
            <person name="Gao Y."/>
            <person name="Qin F."/>
            <person name="Hu Q."/>
            <person name="Xie B."/>
            <person name="Cheng X."/>
        </authorList>
    </citation>
    <scope>NUCLEOTIDE SEQUENCE [LARGE SCALE GENOMIC DNA]</scope>
    <source>
        <strain evidence="3 4">IJ1G</strain>
    </source>
</reference>
<keyword evidence="1" id="KW-0663">Pyridoxal phosphate</keyword>
<dbReference type="Proteomes" id="UP000315783">
    <property type="component" value="Unassembled WGS sequence"/>
</dbReference>
<keyword evidence="3" id="KW-0808">Transferase</keyword>
<proteinExistence type="predicted"/>
<evidence type="ECO:0000313" key="3">
    <source>
        <dbReference type="EMBL" id="TQV99585.1"/>
    </source>
</evidence>
<dbReference type="SUPFAM" id="SSF53383">
    <property type="entry name" value="PLP-dependent transferases"/>
    <property type="match status" value="1"/>
</dbReference>
<comment type="caution">
    <text evidence="3">The sequence shown here is derived from an EMBL/GenBank/DDBJ whole genome shotgun (WGS) entry which is preliminary data.</text>
</comment>
<dbReference type="InterPro" id="IPR015421">
    <property type="entry name" value="PyrdxlP-dep_Trfase_major"/>
</dbReference>
<dbReference type="OrthoDB" id="5978656at2759"/>
<sequence>MAASNPECVAAFGAEMRKKHFAFAEGYQPLNHGSFGTFPKSVLEYQRQLQSQSEARPDTWIRYTYLDLLRASRSALAPLLGVQAGEVVLVPNATTGVNTVLRNLIFEEGDVVLTFSTIYGACNKTIESLSESCPVSSHQIEITYPVTDDEIVARFRAAIQNIKASGRVPKLAMFDAVLTFPGARFPWETLVTVCREHGVQSFMDAAHGIGHIDLEHLGSVGPDFMVSNCYKWLMVPRGCAVLYVPFRNQHLISSTVPTSWGYLPKTKRAAMSTQDYFDKLFDKVSTIDNTPYCCIPAALEFRSNVCGGEAKIREYCFDLAQRGAARMAEIFGTQPLENDSRCCFATVRLPLTLTELGPKVDGLAVAKWMKELTPAEYETYIPFKFYADAFWCRISAQIYLDITDFEWAAAIVLKICDRAKAREWNSR</sequence>
<dbReference type="Gene3D" id="3.40.640.10">
    <property type="entry name" value="Type I PLP-dependent aspartate aminotransferase-like (Major domain)"/>
    <property type="match status" value="1"/>
</dbReference>
<feature type="domain" description="Aminotransferase class V" evidence="2">
    <location>
        <begin position="68"/>
        <end position="245"/>
    </location>
</feature>
<dbReference type="InterPro" id="IPR015424">
    <property type="entry name" value="PyrdxlP-dep_Trfase"/>
</dbReference>
<dbReference type="Pfam" id="PF00266">
    <property type="entry name" value="Aminotran_5"/>
    <property type="match status" value="1"/>
</dbReference>